<dbReference type="SUPFAM" id="SSF109854">
    <property type="entry name" value="DinB/YfiT-like putative metalloenzymes"/>
    <property type="match status" value="1"/>
</dbReference>
<dbReference type="Pfam" id="PF12867">
    <property type="entry name" value="DinB_2"/>
    <property type="match status" value="1"/>
</dbReference>
<evidence type="ECO:0000259" key="1">
    <source>
        <dbReference type="Pfam" id="PF12867"/>
    </source>
</evidence>
<protein>
    <recommendedName>
        <fullName evidence="1">DinB-like domain-containing protein</fullName>
    </recommendedName>
</protein>
<feature type="domain" description="DinB-like" evidence="1">
    <location>
        <begin position="15"/>
        <end position="152"/>
    </location>
</feature>
<evidence type="ECO:0000313" key="3">
    <source>
        <dbReference type="Proteomes" id="UP001242010"/>
    </source>
</evidence>
<reference evidence="3" key="1">
    <citation type="journal article" date="2023" name="Int. J. Syst. Evol. Microbiol.">
        <title>Mesoterricola silvestris gen. nov., sp. nov., Mesoterricola sediminis sp. nov., Geothrix oryzae sp. nov., Geothrix edaphica sp. nov., Geothrix rubra sp. nov., and Geothrix limicola sp. nov., six novel members of Acidobacteriota isolated from soils.</title>
        <authorList>
            <person name="Itoh H."/>
            <person name="Sugisawa Y."/>
            <person name="Mise K."/>
            <person name="Xu Z."/>
            <person name="Kuniyasu M."/>
            <person name="Ushijima N."/>
            <person name="Kawano K."/>
            <person name="Kobayashi E."/>
            <person name="Shiratori Y."/>
            <person name="Masuda Y."/>
            <person name="Senoo K."/>
        </authorList>
    </citation>
    <scope>NUCLEOTIDE SEQUENCE [LARGE SCALE GENOMIC DNA]</scope>
    <source>
        <strain evidence="3">Red222</strain>
    </source>
</reference>
<name>A0ABN6UUJ7_9BACT</name>
<dbReference type="InterPro" id="IPR034660">
    <property type="entry name" value="DinB/YfiT-like"/>
</dbReference>
<dbReference type="EMBL" id="AP027079">
    <property type="protein sequence ID" value="BDU68398.1"/>
    <property type="molecule type" value="Genomic_DNA"/>
</dbReference>
<gene>
    <name evidence="2" type="ORF">GETHOR_04990</name>
</gene>
<dbReference type="RefSeq" id="WP_286355022.1">
    <property type="nucleotide sequence ID" value="NZ_AP027079.1"/>
</dbReference>
<organism evidence="2 3">
    <name type="scientific">Geothrix oryzae</name>
    <dbReference type="NCBI Taxonomy" id="2927975"/>
    <lineage>
        <taxon>Bacteria</taxon>
        <taxon>Pseudomonadati</taxon>
        <taxon>Acidobacteriota</taxon>
        <taxon>Holophagae</taxon>
        <taxon>Holophagales</taxon>
        <taxon>Holophagaceae</taxon>
        <taxon>Geothrix</taxon>
    </lineage>
</organism>
<keyword evidence="3" id="KW-1185">Reference proteome</keyword>
<sequence>MTPHKPLLDDIVAILARTPASLSALLEGLPQALVTATEGYNTWSPYDVMGHLINGERVNWLPRARHILAGETRPFDPFDRTAQFTQSQGKQLSELLKTFELLRRDNLAALAGMNLTEADFNRVGQHPELGEVTLGQLLATWAVHDLDHLGQIARTLAKAHTRAVGPWGQYLSILKDRQQESVPNQAGSSKA</sequence>
<evidence type="ECO:0000313" key="2">
    <source>
        <dbReference type="EMBL" id="BDU68398.1"/>
    </source>
</evidence>
<dbReference type="InterPro" id="IPR024775">
    <property type="entry name" value="DinB-like"/>
</dbReference>
<proteinExistence type="predicted"/>
<dbReference type="Proteomes" id="UP001242010">
    <property type="component" value="Chromosome"/>
</dbReference>
<accession>A0ABN6UUJ7</accession>
<dbReference type="Gene3D" id="1.20.120.450">
    <property type="entry name" value="dinb family like domain"/>
    <property type="match status" value="1"/>
</dbReference>